<dbReference type="Pfam" id="PF26334">
    <property type="entry name" value="Gtf3_N"/>
    <property type="match status" value="1"/>
</dbReference>
<feature type="domain" description="Glucosyltransferase 3-like N-terminal" evidence="3">
    <location>
        <begin position="19"/>
        <end position="141"/>
    </location>
</feature>
<dbReference type="KEGG" id="bxy:BXY_16140"/>
<dbReference type="AlphaFoldDB" id="D6CX28"/>
<dbReference type="PATRIC" id="fig|657309.4.peg.400"/>
<keyword evidence="2" id="KW-1133">Transmembrane helix</keyword>
<reference evidence="5 6" key="1">
    <citation type="submission" date="2010-03" db="EMBL/GenBank/DDBJ databases">
        <title>The genome sequence of Bacteriodes xylanisolvens XB1A.</title>
        <authorList>
            <consortium name="metaHIT consortium -- http://www.metahit.eu/"/>
            <person name="Pajon A."/>
            <person name="Turner K."/>
            <person name="Parkhill J."/>
            <person name="Bernalier A."/>
        </authorList>
    </citation>
    <scope>NUCLEOTIDE SEQUENCE [LARGE SCALE GENOMIC DNA]</scope>
    <source>
        <strain evidence="5 6">XB1A</strain>
    </source>
</reference>
<protein>
    <recommendedName>
        <fullName evidence="7">Beta-1,6-galactofuranosyltransferase</fullName>
    </recommendedName>
</protein>
<evidence type="ECO:0000313" key="6">
    <source>
        <dbReference type="Proteomes" id="UP000008795"/>
    </source>
</evidence>
<keyword evidence="2" id="KW-0812">Transmembrane</keyword>
<gene>
    <name evidence="5" type="ORF">BXY_16140</name>
</gene>
<dbReference type="Proteomes" id="UP000008795">
    <property type="component" value="Chromosome"/>
</dbReference>
<keyword evidence="1" id="KW-0808">Transferase</keyword>
<feature type="domain" description="Glucosyltransferase 3-like C-terminal" evidence="4">
    <location>
        <begin position="174"/>
        <end position="335"/>
    </location>
</feature>
<reference evidence="5 6" key="2">
    <citation type="submission" date="2010-03" db="EMBL/GenBank/DDBJ databases">
        <authorList>
            <person name="Pajon A."/>
        </authorList>
    </citation>
    <scope>NUCLEOTIDE SEQUENCE [LARGE SCALE GENOMIC DNA]</scope>
    <source>
        <strain evidence="5 6">XB1A</strain>
    </source>
</reference>
<evidence type="ECO:0000259" key="4">
    <source>
        <dbReference type="Pfam" id="PF26337"/>
    </source>
</evidence>
<evidence type="ECO:0000256" key="2">
    <source>
        <dbReference type="SAM" id="Phobius"/>
    </source>
</evidence>
<evidence type="ECO:0008006" key="7">
    <source>
        <dbReference type="Google" id="ProtNLM"/>
    </source>
</evidence>
<dbReference type="InterPro" id="IPR058591">
    <property type="entry name" value="Gtf3_N"/>
</dbReference>
<dbReference type="Pfam" id="PF26337">
    <property type="entry name" value="Gtf3_C"/>
    <property type="match status" value="1"/>
</dbReference>
<feature type="transmembrane region" description="Helical" evidence="2">
    <location>
        <begin position="73"/>
        <end position="91"/>
    </location>
</feature>
<dbReference type="EMBL" id="FP929033">
    <property type="protein sequence ID" value="CBK66730.1"/>
    <property type="molecule type" value="Genomic_DNA"/>
</dbReference>
<proteinExistence type="predicted"/>
<dbReference type="PIRSF" id="PIRSF007023">
    <property type="entry name" value="UDP-Galf_transf"/>
    <property type="match status" value="1"/>
</dbReference>
<dbReference type="Gene3D" id="3.40.50.2000">
    <property type="entry name" value="Glycogen Phosphorylase B"/>
    <property type="match status" value="2"/>
</dbReference>
<name>D6CX28_9BACE</name>
<dbReference type="RefSeq" id="WP_015531634.1">
    <property type="nucleotide sequence ID" value="NC_021017.1"/>
</dbReference>
<organism evidence="5 6">
    <name type="scientific">Bacteroides xylanisolvens XB1A</name>
    <dbReference type="NCBI Taxonomy" id="657309"/>
    <lineage>
        <taxon>Bacteria</taxon>
        <taxon>Pseudomonadati</taxon>
        <taxon>Bacteroidota</taxon>
        <taxon>Bacteroidia</taxon>
        <taxon>Bacteroidales</taxon>
        <taxon>Bacteroidaceae</taxon>
        <taxon>Bacteroides</taxon>
    </lineage>
</organism>
<accession>D6CX28</accession>
<dbReference type="InterPro" id="IPR058592">
    <property type="entry name" value="Gtf3_C"/>
</dbReference>
<sequence length="337" mass="38865">MDINRFCLTGGGNKIILGTAASKAPQDVCSILEKYGYKNLYLTVGQEQSAIKRMINKFIQLYKISRMIPNHSIILMQYPLYTFLFFTLPFYRRCIKKQLLIHDIDSIRINGKLSWLEKITLSQFDEIIVHTNEMKNYLERSLSVQCKIYVLSCFDYLVDNYCFYGNQRSKTYNLCFAGNIDKSVYLQEFLSQCPSMHLYLYGSWSKKVKLQGNFEYMGKFTPSDVGYLEGSWGIVWDGDTAKTCNGTWGEYLRIIASHKVSLYIVSGLPLIVWKQSAMAKFVEKEGLGLLVDSLLEVGNKIADVSDEQYQYFICNLQKWGDRLNRGAMLESVLNDIK</sequence>
<dbReference type="HOGENOM" id="CLU_057651_1_0_10"/>
<evidence type="ECO:0000313" key="5">
    <source>
        <dbReference type="EMBL" id="CBK66730.1"/>
    </source>
</evidence>
<dbReference type="eggNOG" id="COG0438">
    <property type="taxonomic scope" value="Bacteria"/>
</dbReference>
<keyword evidence="2" id="KW-0472">Membrane</keyword>
<evidence type="ECO:0000259" key="3">
    <source>
        <dbReference type="Pfam" id="PF26334"/>
    </source>
</evidence>
<evidence type="ECO:0000256" key="1">
    <source>
        <dbReference type="ARBA" id="ARBA00022679"/>
    </source>
</evidence>